<dbReference type="Gene3D" id="2.130.10.10">
    <property type="entry name" value="YVTN repeat-like/Quinoprotein amine dehydrogenase"/>
    <property type="match status" value="1"/>
</dbReference>
<protein>
    <submittedName>
        <fullName evidence="3">Regulatory subunit B of Ser/Thr protein phosphatase 2A</fullName>
    </submittedName>
</protein>
<evidence type="ECO:0000256" key="1">
    <source>
        <dbReference type="ARBA" id="ARBA00022574"/>
    </source>
</evidence>
<evidence type="ECO:0000313" key="4">
    <source>
        <dbReference type="Proteomes" id="UP000293045"/>
    </source>
</evidence>
<dbReference type="GO" id="GO:0000159">
    <property type="term" value="C:protein phosphatase type 2A complex"/>
    <property type="evidence" value="ECO:0007669"/>
    <property type="project" value="InterPro"/>
</dbReference>
<dbReference type="Proteomes" id="UP000293045">
    <property type="component" value="Unassembled WGS sequence"/>
</dbReference>
<proteinExistence type="predicted"/>
<dbReference type="PANTHER" id="PTHR11871">
    <property type="entry name" value="PROTEIN PHOSPHATASE PP2A REGULATORY SUBUNIT B"/>
    <property type="match status" value="1"/>
</dbReference>
<evidence type="ECO:0000256" key="2">
    <source>
        <dbReference type="ARBA" id="ARBA00022737"/>
    </source>
</evidence>
<dbReference type="SUPFAM" id="SSF50978">
    <property type="entry name" value="WD40 repeat-like"/>
    <property type="match status" value="1"/>
</dbReference>
<dbReference type="PIRSF" id="PIRSF037309">
    <property type="entry name" value="PP2A_PR55"/>
    <property type="match status" value="1"/>
</dbReference>
<dbReference type="PRINTS" id="PR00600">
    <property type="entry name" value="PP2APR55"/>
</dbReference>
<dbReference type="InterPro" id="IPR036322">
    <property type="entry name" value="WD40_repeat_dom_sf"/>
</dbReference>
<keyword evidence="1" id="KW-0853">WD repeat</keyword>
<sequence>MWTNTDIVQIANLSSTTYNNTELITFVTFKNQKLYVGRADGKFECYNDPQTKHYELQSHVSEFDYLESSDIQEKIVCAEIIQDGGISDILFLSNEKSIKVWNCKLDIPTAKIISKEVNIQPVTNNKNREAKNVIPRKSKLMYKSGSYKFDMLKEQRNIHLYTINSLHSSLNSEYLLSSDYLKINLWCTRNMDKAFCIIDIKPTRYEELAYVITSSRFKCDDDMVFGYSTSKGEINIQDLRIKSSSGKVMTMGKRTNSSVFDDLMKSISDFRFCDDHTIVARDLSSLTLFDTRNTNKELKSVKVFHSDGNLIDDIFESQTAYEKFLVEVSQNKIVTGNFGNKIFILDKVSFATEEISVGEINGDLEIVDFSTRIRNIAVENNNIVAALGDQCYFYKNVDV</sequence>
<evidence type="ECO:0000313" key="3">
    <source>
        <dbReference type="EMBL" id="TBU02878.1"/>
    </source>
</evidence>
<dbReference type="VEuPathDB" id="MicrosporidiaDB:CWI36_0340p0020"/>
<reference evidence="3 4" key="1">
    <citation type="submission" date="2017-12" db="EMBL/GenBank/DDBJ databases">
        <authorList>
            <person name="Pombert J.-F."/>
            <person name="Haag K.L."/>
            <person name="Ebert D."/>
        </authorList>
    </citation>
    <scope>NUCLEOTIDE SEQUENCE [LARGE SCALE GENOMIC DNA]</scope>
    <source>
        <strain evidence="3">IL-BN-2</strain>
    </source>
</reference>
<dbReference type="VEuPathDB" id="MicrosporidiaDB:CWI39_1073p0010"/>
<dbReference type="GO" id="GO:0019888">
    <property type="term" value="F:protein phosphatase regulator activity"/>
    <property type="evidence" value="ECO:0007669"/>
    <property type="project" value="InterPro"/>
</dbReference>
<accession>A0A4Q9L5K9</accession>
<dbReference type="EMBL" id="PIXR01001073">
    <property type="protein sequence ID" value="TBU02878.1"/>
    <property type="molecule type" value="Genomic_DNA"/>
</dbReference>
<dbReference type="InterPro" id="IPR000009">
    <property type="entry name" value="PP2A_PR55"/>
</dbReference>
<dbReference type="InterPro" id="IPR015943">
    <property type="entry name" value="WD40/YVTN_repeat-like_dom_sf"/>
</dbReference>
<dbReference type="AlphaFoldDB" id="A0A4Q9L5K9"/>
<comment type="caution">
    <text evidence="3">The sequence shown here is derived from an EMBL/GenBank/DDBJ whole genome shotgun (WGS) entry which is preliminary data.</text>
</comment>
<name>A0A4Q9L5K9_9MICR</name>
<keyword evidence="2" id="KW-0677">Repeat</keyword>
<gene>
    <name evidence="3" type="ORF">CWI39_1073p0010</name>
</gene>
<organism evidence="3 4">
    <name type="scientific">Hamiltosporidium magnivora</name>
    <dbReference type="NCBI Taxonomy" id="148818"/>
    <lineage>
        <taxon>Eukaryota</taxon>
        <taxon>Fungi</taxon>
        <taxon>Fungi incertae sedis</taxon>
        <taxon>Microsporidia</taxon>
        <taxon>Dubosqiidae</taxon>
        <taxon>Hamiltosporidium</taxon>
    </lineage>
</organism>